<reference evidence="6 7" key="1">
    <citation type="submission" date="2019-08" db="EMBL/GenBank/DDBJ databases">
        <title>Hyperibacter terrae gen. nov., sp. nov. and Hyperibacter viscosus sp. nov., two new members in the family Rhodospirillaceae isolated from the rhizosphere of Hypericum perforatum.</title>
        <authorList>
            <person name="Noviana Z."/>
        </authorList>
    </citation>
    <scope>NUCLEOTIDE SEQUENCE [LARGE SCALE GENOMIC DNA]</scope>
    <source>
        <strain evidence="6 7">R5959</strain>
    </source>
</reference>
<dbReference type="InterPro" id="IPR000524">
    <property type="entry name" value="Tscrpt_reg_HTH_GntR"/>
</dbReference>
<dbReference type="Pfam" id="PF07729">
    <property type="entry name" value="FCD"/>
    <property type="match status" value="1"/>
</dbReference>
<evidence type="ECO:0000313" key="6">
    <source>
        <dbReference type="EMBL" id="QEX24311.1"/>
    </source>
</evidence>
<evidence type="ECO:0000256" key="2">
    <source>
        <dbReference type="ARBA" id="ARBA00023125"/>
    </source>
</evidence>
<gene>
    <name evidence="6" type="ORF">FRZ61_42520</name>
</gene>
<feature type="region of interest" description="Disordered" evidence="4">
    <location>
        <begin position="1"/>
        <end position="25"/>
    </location>
</feature>
<dbReference type="AlphaFoldDB" id="A0A5J6N3E0"/>
<keyword evidence="3" id="KW-0804">Transcription</keyword>
<dbReference type="InterPro" id="IPR008920">
    <property type="entry name" value="TF_FadR/GntR_C"/>
</dbReference>
<name>A0A5J6N3E0_9PROT</name>
<dbReference type="Gene3D" id="1.10.10.10">
    <property type="entry name" value="Winged helix-like DNA-binding domain superfamily/Winged helix DNA-binding domain"/>
    <property type="match status" value="1"/>
</dbReference>
<dbReference type="SMART" id="SM00345">
    <property type="entry name" value="HTH_GNTR"/>
    <property type="match status" value="1"/>
</dbReference>
<dbReference type="Gene3D" id="1.20.120.530">
    <property type="entry name" value="GntR ligand-binding domain-like"/>
    <property type="match status" value="1"/>
</dbReference>
<dbReference type="InterPro" id="IPR011711">
    <property type="entry name" value="GntR_C"/>
</dbReference>
<dbReference type="PANTHER" id="PTHR43537:SF24">
    <property type="entry name" value="GLUCONATE OPERON TRANSCRIPTIONAL REPRESSOR"/>
    <property type="match status" value="1"/>
</dbReference>
<dbReference type="GO" id="GO:0003700">
    <property type="term" value="F:DNA-binding transcription factor activity"/>
    <property type="evidence" value="ECO:0007669"/>
    <property type="project" value="InterPro"/>
</dbReference>
<dbReference type="GO" id="GO:0003677">
    <property type="term" value="F:DNA binding"/>
    <property type="evidence" value="ECO:0007669"/>
    <property type="project" value="UniProtKB-KW"/>
</dbReference>
<dbReference type="Pfam" id="PF00392">
    <property type="entry name" value="GntR"/>
    <property type="match status" value="1"/>
</dbReference>
<dbReference type="SMART" id="SM00895">
    <property type="entry name" value="FCD"/>
    <property type="match status" value="1"/>
</dbReference>
<dbReference type="Proteomes" id="UP000325797">
    <property type="component" value="Chromosome"/>
</dbReference>
<evidence type="ECO:0000313" key="7">
    <source>
        <dbReference type="Proteomes" id="UP000325797"/>
    </source>
</evidence>
<dbReference type="EMBL" id="CP042582">
    <property type="protein sequence ID" value="QEX24311.1"/>
    <property type="molecule type" value="Genomic_DNA"/>
</dbReference>
<sequence length="243" mass="28040">MAKERSTTRPAREKPGPDGRRASLAPRGLSASIYEELRERICLLRYPPGDVLRETELANEFGVSRTPVRQVLQRLEFEGFVETRNGVGTIVTGVDFKQFKDVYEFRLRLCELIGQLSARPSTDSDLAAMKSLHERAQKLHENRDTEEFWRINHERQGIVGSLTNNTALRQVYDLFYYQTSRVWFRLANEMWEDQVDALCAELSDIIRAMRSGDTQAIAYAERNHLCFYMVLIGRFISGQNTPE</sequence>
<dbReference type="OrthoDB" id="9789310at2"/>
<dbReference type="KEGG" id="hadh:FRZ61_42520"/>
<proteinExistence type="predicted"/>
<feature type="compositionally biased region" description="Basic and acidic residues" evidence="4">
    <location>
        <begin position="1"/>
        <end position="21"/>
    </location>
</feature>
<dbReference type="PANTHER" id="PTHR43537">
    <property type="entry name" value="TRANSCRIPTIONAL REGULATOR, GNTR FAMILY"/>
    <property type="match status" value="1"/>
</dbReference>
<protein>
    <submittedName>
        <fullName evidence="6">Transcriptional regulator</fullName>
    </submittedName>
</protein>
<keyword evidence="2" id="KW-0238">DNA-binding</keyword>
<dbReference type="InterPro" id="IPR036390">
    <property type="entry name" value="WH_DNA-bd_sf"/>
</dbReference>
<evidence type="ECO:0000256" key="4">
    <source>
        <dbReference type="SAM" id="MobiDB-lite"/>
    </source>
</evidence>
<evidence type="ECO:0000256" key="3">
    <source>
        <dbReference type="ARBA" id="ARBA00023163"/>
    </source>
</evidence>
<organism evidence="6 7">
    <name type="scientific">Hypericibacter adhaerens</name>
    <dbReference type="NCBI Taxonomy" id="2602016"/>
    <lineage>
        <taxon>Bacteria</taxon>
        <taxon>Pseudomonadati</taxon>
        <taxon>Pseudomonadota</taxon>
        <taxon>Alphaproteobacteria</taxon>
        <taxon>Rhodospirillales</taxon>
        <taxon>Dongiaceae</taxon>
        <taxon>Hypericibacter</taxon>
    </lineage>
</organism>
<dbReference type="PRINTS" id="PR00035">
    <property type="entry name" value="HTHGNTR"/>
</dbReference>
<keyword evidence="1" id="KW-0805">Transcription regulation</keyword>
<dbReference type="InterPro" id="IPR036388">
    <property type="entry name" value="WH-like_DNA-bd_sf"/>
</dbReference>
<accession>A0A5J6N3E0</accession>
<dbReference type="SUPFAM" id="SSF48008">
    <property type="entry name" value="GntR ligand-binding domain-like"/>
    <property type="match status" value="1"/>
</dbReference>
<dbReference type="SUPFAM" id="SSF46785">
    <property type="entry name" value="Winged helix' DNA-binding domain"/>
    <property type="match status" value="1"/>
</dbReference>
<evidence type="ECO:0000259" key="5">
    <source>
        <dbReference type="PROSITE" id="PS50949"/>
    </source>
</evidence>
<feature type="domain" description="HTH gntR-type" evidence="5">
    <location>
        <begin position="27"/>
        <end position="94"/>
    </location>
</feature>
<dbReference type="RefSeq" id="WP_151119602.1">
    <property type="nucleotide sequence ID" value="NZ_CP042582.1"/>
</dbReference>
<dbReference type="CDD" id="cd07377">
    <property type="entry name" value="WHTH_GntR"/>
    <property type="match status" value="1"/>
</dbReference>
<dbReference type="PROSITE" id="PS50949">
    <property type="entry name" value="HTH_GNTR"/>
    <property type="match status" value="1"/>
</dbReference>
<evidence type="ECO:0000256" key="1">
    <source>
        <dbReference type="ARBA" id="ARBA00023015"/>
    </source>
</evidence>
<keyword evidence="7" id="KW-1185">Reference proteome</keyword>